<sequence>MAADDAGAKTSLQRGLAILRVLAEADESAAESGMRLTDIARALDLTPPTVHRILKTLLDEGMVEADKATKRYRLGIDFFALAARAGNPGNLRDVCRPIILRLSATLRDTIFLLVRSGFDAVCLDRSEGPVPIRSFTGDIGGRIALGIGQGSISILAFLPEEEREEVIRFNLPRMHGLGFLDEVYLRTEIARVRELGYASRSTGLLPGMAGVAVPILDQQGHAVAAISVGTIAERLNDDRLPVVVDILKREAAGVSRLISPFDPVLRRPASVLGGSGP</sequence>
<keyword evidence="2 6" id="KW-0238">DNA-binding</keyword>
<dbReference type="InterPro" id="IPR011991">
    <property type="entry name" value="ArsR-like_HTH"/>
</dbReference>
<dbReference type="PROSITE" id="PS51078">
    <property type="entry name" value="ICLR_ED"/>
    <property type="match status" value="1"/>
</dbReference>
<dbReference type="GO" id="GO:0003677">
    <property type="term" value="F:DNA binding"/>
    <property type="evidence" value="ECO:0007669"/>
    <property type="project" value="UniProtKB-KW"/>
</dbReference>
<dbReference type="InterPro" id="IPR005471">
    <property type="entry name" value="Tscrpt_reg_IclR_N"/>
</dbReference>
<dbReference type="InterPro" id="IPR050707">
    <property type="entry name" value="HTH_MetabolicPath_Reg"/>
</dbReference>
<dbReference type="SMART" id="SM00346">
    <property type="entry name" value="HTH_ICLR"/>
    <property type="match status" value="1"/>
</dbReference>
<evidence type="ECO:0000256" key="2">
    <source>
        <dbReference type="ARBA" id="ARBA00023125"/>
    </source>
</evidence>
<evidence type="ECO:0000259" key="4">
    <source>
        <dbReference type="PROSITE" id="PS51077"/>
    </source>
</evidence>
<reference evidence="6 7" key="1">
    <citation type="submission" date="2021-03" db="EMBL/GenBank/DDBJ databases">
        <title>Genomic Encyclopedia of Type Strains, Phase III (KMG-III): the genomes of soil and plant-associated and newly described type strains.</title>
        <authorList>
            <person name="Whitman W."/>
        </authorList>
    </citation>
    <scope>NUCLEOTIDE SEQUENCE [LARGE SCALE GENOMIC DNA]</scope>
    <source>
        <strain evidence="6 7">IMMIB AFH-6</strain>
    </source>
</reference>
<name>A0ABS4SUI3_9PROT</name>
<dbReference type="Pfam" id="PF09339">
    <property type="entry name" value="HTH_IclR"/>
    <property type="match status" value="1"/>
</dbReference>
<dbReference type="InterPro" id="IPR029016">
    <property type="entry name" value="GAF-like_dom_sf"/>
</dbReference>
<dbReference type="InterPro" id="IPR036390">
    <property type="entry name" value="WH_DNA-bd_sf"/>
</dbReference>
<evidence type="ECO:0000256" key="3">
    <source>
        <dbReference type="ARBA" id="ARBA00023163"/>
    </source>
</evidence>
<gene>
    <name evidence="6" type="ORF">J2851_006025</name>
</gene>
<dbReference type="PANTHER" id="PTHR30136">
    <property type="entry name" value="HELIX-TURN-HELIX TRANSCRIPTIONAL REGULATOR, ICLR FAMILY"/>
    <property type="match status" value="1"/>
</dbReference>
<comment type="caution">
    <text evidence="6">The sequence shown here is derived from an EMBL/GenBank/DDBJ whole genome shotgun (WGS) entry which is preliminary data.</text>
</comment>
<keyword evidence="3" id="KW-0804">Transcription</keyword>
<dbReference type="RefSeq" id="WP_246501023.1">
    <property type="nucleotide sequence ID" value="NZ_JAGINP010000028.1"/>
</dbReference>
<proteinExistence type="predicted"/>
<organism evidence="6 7">
    <name type="scientific">Azospirillum rugosum</name>
    <dbReference type="NCBI Taxonomy" id="416170"/>
    <lineage>
        <taxon>Bacteria</taxon>
        <taxon>Pseudomonadati</taxon>
        <taxon>Pseudomonadota</taxon>
        <taxon>Alphaproteobacteria</taxon>
        <taxon>Rhodospirillales</taxon>
        <taxon>Azospirillaceae</taxon>
        <taxon>Azospirillum</taxon>
    </lineage>
</organism>
<dbReference type="Proteomes" id="UP000781958">
    <property type="component" value="Unassembled WGS sequence"/>
</dbReference>
<keyword evidence="7" id="KW-1185">Reference proteome</keyword>
<evidence type="ECO:0000313" key="7">
    <source>
        <dbReference type="Proteomes" id="UP000781958"/>
    </source>
</evidence>
<evidence type="ECO:0000256" key="1">
    <source>
        <dbReference type="ARBA" id="ARBA00023015"/>
    </source>
</evidence>
<accession>A0ABS4SUI3</accession>
<dbReference type="CDD" id="cd00090">
    <property type="entry name" value="HTH_ARSR"/>
    <property type="match status" value="1"/>
</dbReference>
<dbReference type="Gene3D" id="3.30.450.40">
    <property type="match status" value="1"/>
</dbReference>
<dbReference type="EMBL" id="JAGINP010000028">
    <property type="protein sequence ID" value="MBP2296210.1"/>
    <property type="molecule type" value="Genomic_DNA"/>
</dbReference>
<evidence type="ECO:0000313" key="6">
    <source>
        <dbReference type="EMBL" id="MBP2296210.1"/>
    </source>
</evidence>
<feature type="domain" description="HTH iclR-type" evidence="4">
    <location>
        <begin position="9"/>
        <end position="76"/>
    </location>
</feature>
<dbReference type="SUPFAM" id="SSF46785">
    <property type="entry name" value="Winged helix' DNA-binding domain"/>
    <property type="match status" value="1"/>
</dbReference>
<evidence type="ECO:0000259" key="5">
    <source>
        <dbReference type="PROSITE" id="PS51078"/>
    </source>
</evidence>
<dbReference type="InterPro" id="IPR014757">
    <property type="entry name" value="Tscrpt_reg_IclR_C"/>
</dbReference>
<dbReference type="SUPFAM" id="SSF55781">
    <property type="entry name" value="GAF domain-like"/>
    <property type="match status" value="1"/>
</dbReference>
<dbReference type="Gene3D" id="1.10.10.10">
    <property type="entry name" value="Winged helix-like DNA-binding domain superfamily/Winged helix DNA-binding domain"/>
    <property type="match status" value="1"/>
</dbReference>
<dbReference type="Pfam" id="PF01614">
    <property type="entry name" value="IclR_C"/>
    <property type="match status" value="1"/>
</dbReference>
<dbReference type="InterPro" id="IPR036388">
    <property type="entry name" value="WH-like_DNA-bd_sf"/>
</dbReference>
<feature type="domain" description="IclR-ED" evidence="5">
    <location>
        <begin position="77"/>
        <end position="260"/>
    </location>
</feature>
<protein>
    <submittedName>
        <fullName evidence="6">DNA-binding IclR family transcriptional regulator</fullName>
    </submittedName>
</protein>
<dbReference type="PROSITE" id="PS51077">
    <property type="entry name" value="HTH_ICLR"/>
    <property type="match status" value="1"/>
</dbReference>
<keyword evidence="1" id="KW-0805">Transcription regulation</keyword>
<dbReference type="PANTHER" id="PTHR30136:SF35">
    <property type="entry name" value="HTH-TYPE TRANSCRIPTIONAL REGULATOR RV1719"/>
    <property type="match status" value="1"/>
</dbReference>